<feature type="transmembrane region" description="Helical" evidence="1">
    <location>
        <begin position="14"/>
        <end position="34"/>
    </location>
</feature>
<keyword evidence="1" id="KW-1133">Transmembrane helix</keyword>
<evidence type="ECO:0000256" key="1">
    <source>
        <dbReference type="SAM" id="Phobius"/>
    </source>
</evidence>
<protein>
    <recommendedName>
        <fullName evidence="4">DUF4825 domain-containing protein</fullName>
    </recommendedName>
</protein>
<keyword evidence="1" id="KW-0812">Transmembrane</keyword>
<evidence type="ECO:0008006" key="4">
    <source>
        <dbReference type="Google" id="ProtNLM"/>
    </source>
</evidence>
<evidence type="ECO:0000313" key="3">
    <source>
        <dbReference type="Proteomes" id="UP000647235"/>
    </source>
</evidence>
<evidence type="ECO:0000313" key="2">
    <source>
        <dbReference type="EMBL" id="MBC5665162.1"/>
    </source>
</evidence>
<keyword evidence="1" id="KW-0472">Membrane</keyword>
<dbReference type="RefSeq" id="WP_118519440.1">
    <property type="nucleotide sequence ID" value="NZ_JACOOY010000008.1"/>
</dbReference>
<dbReference type="Proteomes" id="UP000647235">
    <property type="component" value="Unassembled WGS sequence"/>
</dbReference>
<sequence>MFIAKNDEEQRSRIWRAVVLVSTALIILIAIFLLTKMFTSNPVEGTWKDENGRMDLSIHGSGSADVTLLDFQEQDKVEVPLAYSIDKDAKTITFSYDDAKLKSVADKSKGAYSENDLETALESLASTYTYSVDQECLTLTESEYGDQMVLDKE</sequence>
<gene>
    <name evidence="2" type="ORF">H8S07_07700</name>
</gene>
<organism evidence="2 3">
    <name type="scientific">Dorea hominis</name>
    <dbReference type="NCBI Taxonomy" id="2763040"/>
    <lineage>
        <taxon>Bacteria</taxon>
        <taxon>Bacillati</taxon>
        <taxon>Bacillota</taxon>
        <taxon>Clostridia</taxon>
        <taxon>Lachnospirales</taxon>
        <taxon>Lachnospiraceae</taxon>
        <taxon>Dorea</taxon>
    </lineage>
</organism>
<accession>A0ABR7EUY1</accession>
<reference evidence="2 3" key="1">
    <citation type="submission" date="2020-08" db="EMBL/GenBank/DDBJ databases">
        <title>Genome public.</title>
        <authorList>
            <person name="Liu C."/>
            <person name="Sun Q."/>
        </authorList>
    </citation>
    <scope>NUCLEOTIDE SEQUENCE [LARGE SCALE GENOMIC DNA]</scope>
    <source>
        <strain evidence="2 3">NSJ-36</strain>
    </source>
</reference>
<name>A0ABR7EUY1_9FIRM</name>
<keyword evidence="3" id="KW-1185">Reference proteome</keyword>
<dbReference type="EMBL" id="JACOOY010000008">
    <property type="protein sequence ID" value="MBC5665162.1"/>
    <property type="molecule type" value="Genomic_DNA"/>
</dbReference>
<comment type="caution">
    <text evidence="2">The sequence shown here is derived from an EMBL/GenBank/DDBJ whole genome shotgun (WGS) entry which is preliminary data.</text>
</comment>
<proteinExistence type="predicted"/>